<dbReference type="RefSeq" id="XP_041163417.1">
    <property type="nucleotide sequence ID" value="XM_041299824.1"/>
</dbReference>
<organism evidence="4 5">
    <name type="scientific">Suillus plorans</name>
    <dbReference type="NCBI Taxonomy" id="116603"/>
    <lineage>
        <taxon>Eukaryota</taxon>
        <taxon>Fungi</taxon>
        <taxon>Dikarya</taxon>
        <taxon>Basidiomycota</taxon>
        <taxon>Agaricomycotina</taxon>
        <taxon>Agaricomycetes</taxon>
        <taxon>Agaricomycetidae</taxon>
        <taxon>Boletales</taxon>
        <taxon>Suillineae</taxon>
        <taxon>Suillaceae</taxon>
        <taxon>Suillus</taxon>
    </lineage>
</organism>
<feature type="region of interest" description="Disordered" evidence="2">
    <location>
        <begin position="75"/>
        <end position="116"/>
    </location>
</feature>
<dbReference type="PROSITE" id="PS00028">
    <property type="entry name" value="ZINC_FINGER_C2H2_1"/>
    <property type="match status" value="1"/>
</dbReference>
<dbReference type="SMART" id="SM00355">
    <property type="entry name" value="ZnF_C2H2"/>
    <property type="match status" value="3"/>
</dbReference>
<name>A0A9P7DN16_9AGAM</name>
<dbReference type="EMBL" id="JABBWE010000012">
    <property type="protein sequence ID" value="KAG1798876.1"/>
    <property type="molecule type" value="Genomic_DNA"/>
</dbReference>
<feature type="domain" description="C2H2-type" evidence="3">
    <location>
        <begin position="5"/>
        <end position="32"/>
    </location>
</feature>
<evidence type="ECO:0000256" key="1">
    <source>
        <dbReference type="PROSITE-ProRule" id="PRU00042"/>
    </source>
</evidence>
<dbReference type="SUPFAM" id="SSF57667">
    <property type="entry name" value="beta-beta-alpha zinc fingers"/>
    <property type="match status" value="1"/>
</dbReference>
<keyword evidence="1" id="KW-0863">Zinc-finger</keyword>
<dbReference type="OrthoDB" id="654211at2759"/>
<evidence type="ECO:0000313" key="4">
    <source>
        <dbReference type="EMBL" id="KAG1798876.1"/>
    </source>
</evidence>
<keyword evidence="1" id="KW-0479">Metal-binding</keyword>
<dbReference type="GO" id="GO:0008270">
    <property type="term" value="F:zinc ion binding"/>
    <property type="evidence" value="ECO:0007669"/>
    <property type="project" value="UniProtKB-KW"/>
</dbReference>
<evidence type="ECO:0000313" key="5">
    <source>
        <dbReference type="Proteomes" id="UP000719766"/>
    </source>
</evidence>
<protein>
    <recommendedName>
        <fullName evidence="3">C2H2-type domain-containing protein</fullName>
    </recommendedName>
</protein>
<dbReference type="Gene3D" id="3.30.160.60">
    <property type="entry name" value="Classic Zinc Finger"/>
    <property type="match status" value="1"/>
</dbReference>
<comment type="caution">
    <text evidence="4">The sequence shown here is derived from an EMBL/GenBank/DDBJ whole genome shotgun (WGS) entry which is preliminary data.</text>
</comment>
<dbReference type="InterPro" id="IPR013087">
    <property type="entry name" value="Znf_C2H2_type"/>
</dbReference>
<dbReference type="PROSITE" id="PS50157">
    <property type="entry name" value="ZINC_FINGER_C2H2_2"/>
    <property type="match status" value="1"/>
</dbReference>
<gene>
    <name evidence="4" type="ORF">HD556DRAFT_1305737</name>
</gene>
<keyword evidence="1" id="KW-0862">Zinc</keyword>
<proteinExistence type="predicted"/>
<evidence type="ECO:0000256" key="2">
    <source>
        <dbReference type="SAM" id="MobiDB-lite"/>
    </source>
</evidence>
<dbReference type="InterPro" id="IPR036236">
    <property type="entry name" value="Znf_C2H2_sf"/>
</dbReference>
<keyword evidence="5" id="KW-1185">Reference proteome</keyword>
<dbReference type="GeneID" id="64593588"/>
<accession>A0A9P7DN16</accession>
<dbReference type="AlphaFoldDB" id="A0A9P7DN16"/>
<reference evidence="4" key="1">
    <citation type="journal article" date="2020" name="New Phytol.">
        <title>Comparative genomics reveals dynamic genome evolution in host specialist ectomycorrhizal fungi.</title>
        <authorList>
            <person name="Lofgren L.A."/>
            <person name="Nguyen N.H."/>
            <person name="Vilgalys R."/>
            <person name="Ruytinx J."/>
            <person name="Liao H.L."/>
            <person name="Branco S."/>
            <person name="Kuo A."/>
            <person name="LaButti K."/>
            <person name="Lipzen A."/>
            <person name="Andreopoulos W."/>
            <person name="Pangilinan J."/>
            <person name="Riley R."/>
            <person name="Hundley H."/>
            <person name="Na H."/>
            <person name="Barry K."/>
            <person name="Grigoriev I.V."/>
            <person name="Stajich J.E."/>
            <person name="Kennedy P.G."/>
        </authorList>
    </citation>
    <scope>NUCLEOTIDE SEQUENCE</scope>
    <source>
        <strain evidence="4">S12</strain>
    </source>
</reference>
<dbReference type="Proteomes" id="UP000719766">
    <property type="component" value="Unassembled WGS sequence"/>
</dbReference>
<sequence>MPKTYACSICNQTFPKFADCKTHEAIHSPEKAYFCTWGGCSFVTLHKTSFHHHTDGHTGEQRFICPHDGCDYKTHTSSNVTKHRKKEHGYVPRPSNRRDPAQSSSQPPPAEEPLPLDTFYQYPYELQRMQPQPQPQAMQSYPTQYQPMQPQAMQSYPTQYQPMQPQAMQSYPTQYQPMQPQAMQSYPTQYQPQSTQYQPPPLIHNQSLGVLYGPTDTASDYTMYPGPAMAPNGWTEGCMFPEMMQRRPSDMPGYEYMRA</sequence>
<evidence type="ECO:0000259" key="3">
    <source>
        <dbReference type="PROSITE" id="PS50157"/>
    </source>
</evidence>